<dbReference type="AlphaFoldDB" id="A0A6H5HSG4"/>
<evidence type="ECO:0000313" key="2">
    <source>
        <dbReference type="EMBL" id="CAB0017820.1"/>
    </source>
</evidence>
<accession>A0A6H5HSG4</accession>
<evidence type="ECO:0000313" key="3">
    <source>
        <dbReference type="EMBL" id="CAB0017822.1"/>
    </source>
</evidence>
<sequence length="75" mass="8705">MFCYHLEPCSATILDLFCYHFGPCSATILDLFCYHLDPCSATTLVLVLLPLWCLFCYHFPNFISFFNSIKPKNPF</sequence>
<evidence type="ECO:0000313" key="4">
    <source>
        <dbReference type="Proteomes" id="UP000479000"/>
    </source>
</evidence>
<keyword evidence="1" id="KW-1133">Transmembrane helix</keyword>
<dbReference type="EMBL" id="CADCXU010031981">
    <property type="protein sequence ID" value="CAB0017822.1"/>
    <property type="molecule type" value="Genomic_DNA"/>
</dbReference>
<proteinExistence type="predicted"/>
<organism evidence="3 4">
    <name type="scientific">Nesidiocoris tenuis</name>
    <dbReference type="NCBI Taxonomy" id="355587"/>
    <lineage>
        <taxon>Eukaryota</taxon>
        <taxon>Metazoa</taxon>
        <taxon>Ecdysozoa</taxon>
        <taxon>Arthropoda</taxon>
        <taxon>Hexapoda</taxon>
        <taxon>Insecta</taxon>
        <taxon>Pterygota</taxon>
        <taxon>Neoptera</taxon>
        <taxon>Paraneoptera</taxon>
        <taxon>Hemiptera</taxon>
        <taxon>Heteroptera</taxon>
        <taxon>Panheteroptera</taxon>
        <taxon>Cimicomorpha</taxon>
        <taxon>Miridae</taxon>
        <taxon>Dicyphina</taxon>
        <taxon>Nesidiocoris</taxon>
    </lineage>
</organism>
<keyword evidence="1" id="KW-0472">Membrane</keyword>
<feature type="transmembrane region" description="Helical" evidence="1">
    <location>
        <begin position="44"/>
        <end position="66"/>
    </location>
</feature>
<dbReference type="EMBL" id="CADCXU010031980">
    <property type="protein sequence ID" value="CAB0017820.1"/>
    <property type="molecule type" value="Genomic_DNA"/>
</dbReference>
<protein>
    <submittedName>
        <fullName evidence="3">Uncharacterized protein</fullName>
    </submittedName>
</protein>
<gene>
    <name evidence="2" type="ORF">NTEN_LOCUS21755</name>
    <name evidence="3" type="ORF">NTEN_LOCUS21756</name>
</gene>
<reference evidence="3 4" key="1">
    <citation type="submission" date="2020-02" db="EMBL/GenBank/DDBJ databases">
        <authorList>
            <person name="Ferguson B K."/>
        </authorList>
    </citation>
    <scope>NUCLEOTIDE SEQUENCE [LARGE SCALE GENOMIC DNA]</scope>
</reference>
<keyword evidence="1" id="KW-0812">Transmembrane</keyword>
<dbReference type="Proteomes" id="UP000479000">
    <property type="component" value="Unassembled WGS sequence"/>
</dbReference>
<keyword evidence="4" id="KW-1185">Reference proteome</keyword>
<name>A0A6H5HSG4_9HEMI</name>
<evidence type="ECO:0000256" key="1">
    <source>
        <dbReference type="SAM" id="Phobius"/>
    </source>
</evidence>